<dbReference type="RefSeq" id="WP_349283010.1">
    <property type="nucleotide sequence ID" value="NZ_CP157678.1"/>
</dbReference>
<name>A0AAU7M1N1_9BURK</name>
<gene>
    <name evidence="1" type="ORF">ABLV49_24095</name>
</gene>
<dbReference type="EMBL" id="CP157678">
    <property type="protein sequence ID" value="XBP73063.1"/>
    <property type="molecule type" value="Genomic_DNA"/>
</dbReference>
<evidence type="ECO:0000313" key="1">
    <source>
        <dbReference type="EMBL" id="XBP73063.1"/>
    </source>
</evidence>
<dbReference type="AlphaFoldDB" id="A0AAU7M1N1"/>
<proteinExistence type="predicted"/>
<accession>A0AAU7M1N1</accession>
<keyword evidence="1" id="KW-0614">Plasmid</keyword>
<protein>
    <submittedName>
        <fullName evidence="1">Uncharacterized protein</fullName>
    </submittedName>
</protein>
<sequence length="69" mass="7501">MIFKSHPVAFTQGTHFASSGNALLLKQLLACAAPDFEFPDFDENSMVGVSDARWCERPVAFVVSTLLAP</sequence>
<geneLocation type="plasmid" evidence="1">
    <name>p3</name>
</geneLocation>
<organism evidence="1">
    <name type="scientific">Polaromonas hydrogenivorans</name>
    <dbReference type="NCBI Taxonomy" id="335476"/>
    <lineage>
        <taxon>Bacteria</taxon>
        <taxon>Pseudomonadati</taxon>
        <taxon>Pseudomonadota</taxon>
        <taxon>Betaproteobacteria</taxon>
        <taxon>Burkholderiales</taxon>
        <taxon>Comamonadaceae</taxon>
        <taxon>Polaromonas</taxon>
    </lineage>
</organism>
<reference evidence="1" key="1">
    <citation type="submission" date="2024-05" db="EMBL/GenBank/DDBJ databases">
        <authorList>
            <person name="Bunk B."/>
            <person name="Swiderski J."/>
            <person name="Sproer C."/>
            <person name="Thiel V."/>
        </authorList>
    </citation>
    <scope>NUCLEOTIDE SEQUENCE</scope>
    <source>
        <strain evidence="1">DSM 17735</strain>
        <plasmid evidence="1">p3</plasmid>
    </source>
</reference>